<dbReference type="InterPro" id="IPR011990">
    <property type="entry name" value="TPR-like_helical_dom_sf"/>
</dbReference>
<keyword evidence="1" id="KW-1185">Reference proteome</keyword>
<dbReference type="GeneID" id="117357966"/>
<dbReference type="PANTHER" id="PTHR47059">
    <property type="entry name" value="TETRATRICOPEPTIDE REPEAT PROTEIN 32"/>
    <property type="match status" value="1"/>
</dbReference>
<accession>A0A6P8R502</accession>
<evidence type="ECO:0000313" key="2">
    <source>
        <dbReference type="RefSeq" id="XP_033795153.1"/>
    </source>
</evidence>
<proteinExistence type="predicted"/>
<dbReference type="Proteomes" id="UP000515159">
    <property type="component" value="Chromosome 3"/>
</dbReference>
<dbReference type="Gene3D" id="1.25.40.10">
    <property type="entry name" value="Tetratricopeptide repeat domain"/>
    <property type="match status" value="1"/>
</dbReference>
<dbReference type="RefSeq" id="XP_033795153.1">
    <property type="nucleotide sequence ID" value="XM_033939262.1"/>
</dbReference>
<dbReference type="KEGG" id="gsh:117357966"/>
<gene>
    <name evidence="2" type="primary">TTC32</name>
</gene>
<dbReference type="InParanoid" id="A0A6P8R502"/>
<reference evidence="2" key="1">
    <citation type="submission" date="2025-08" db="UniProtKB">
        <authorList>
            <consortium name="RefSeq"/>
        </authorList>
    </citation>
    <scope>IDENTIFICATION</scope>
</reference>
<dbReference type="CTD" id="130502"/>
<organism evidence="1 2">
    <name type="scientific">Geotrypetes seraphini</name>
    <name type="common">Gaboon caecilian</name>
    <name type="synonym">Caecilia seraphini</name>
    <dbReference type="NCBI Taxonomy" id="260995"/>
    <lineage>
        <taxon>Eukaryota</taxon>
        <taxon>Metazoa</taxon>
        <taxon>Chordata</taxon>
        <taxon>Craniata</taxon>
        <taxon>Vertebrata</taxon>
        <taxon>Euteleostomi</taxon>
        <taxon>Amphibia</taxon>
        <taxon>Gymnophiona</taxon>
        <taxon>Geotrypetes</taxon>
    </lineage>
</organism>
<dbReference type="FunCoup" id="A0A6P8R502">
    <property type="interactions" value="205"/>
</dbReference>
<protein>
    <submittedName>
        <fullName evidence="2">Tetratricopeptide repeat protein 32</fullName>
    </submittedName>
</protein>
<sequence>MNLTIGLLKELPQGTCPSSMQWHEATETITSISGKTDISFSKCNSDELAIAYNNRGQIKYLKVDFYGAMDDYTAAIEAKADFEVPYYNRGLILYRLVADESRDVWVMSIQQQVEKENQTALDGYFDEALKDFQKVLEINPGFEDARLGLKQTLLDKEEKQRRHNERLSL</sequence>
<evidence type="ECO:0000313" key="1">
    <source>
        <dbReference type="Proteomes" id="UP000515159"/>
    </source>
</evidence>
<name>A0A6P8R502_GEOSA</name>
<dbReference type="AlphaFoldDB" id="A0A6P8R502"/>
<dbReference type="SUPFAM" id="SSF48452">
    <property type="entry name" value="TPR-like"/>
    <property type="match status" value="1"/>
</dbReference>
<dbReference type="PANTHER" id="PTHR47059:SF1">
    <property type="entry name" value="TETRATRICOPEPTIDE REPEAT PROTEIN 32"/>
    <property type="match status" value="1"/>
</dbReference>
<dbReference type="OrthoDB" id="2017782at2759"/>